<dbReference type="KEGG" id="slom:PXH66_20100"/>
<dbReference type="Gene3D" id="3.40.50.720">
    <property type="entry name" value="NAD(P)-binding Rossmann-like Domain"/>
    <property type="match status" value="1"/>
</dbReference>
<proteinExistence type="predicted"/>
<dbReference type="SUPFAM" id="SSF55347">
    <property type="entry name" value="Glyceraldehyde-3-phosphate dehydrogenase-like, C-terminal domain"/>
    <property type="match status" value="1"/>
</dbReference>
<dbReference type="AlphaFoldDB" id="A0AAF0CHT3"/>
<dbReference type="Gene3D" id="3.30.360.10">
    <property type="entry name" value="Dihydrodipicolinate Reductase, domain 2"/>
    <property type="match status" value="1"/>
</dbReference>
<evidence type="ECO:0000259" key="3">
    <source>
        <dbReference type="Pfam" id="PF22725"/>
    </source>
</evidence>
<evidence type="ECO:0000256" key="1">
    <source>
        <dbReference type="ARBA" id="ARBA00023002"/>
    </source>
</evidence>
<dbReference type="Pfam" id="PF22725">
    <property type="entry name" value="GFO_IDH_MocA_C3"/>
    <property type="match status" value="1"/>
</dbReference>
<dbReference type="Proteomes" id="UP001218638">
    <property type="component" value="Chromosome"/>
</dbReference>
<reference evidence="4" key="1">
    <citation type="submission" date="2023-03" db="EMBL/GenBank/DDBJ databases">
        <title>Lomoglobus Profundus gen. nov., sp. nov., a novel member of the phylum Verrucomicrobia, isolated from deep-marine sediment of South China Sea.</title>
        <authorList>
            <person name="Ahmad T."/>
            <person name="Ishaq S.E."/>
            <person name="Wang F."/>
        </authorList>
    </citation>
    <scope>NUCLEOTIDE SEQUENCE</scope>
    <source>
        <strain evidence="4">LMO-M01</strain>
    </source>
</reference>
<organism evidence="4 5">
    <name type="scientific">Synoicihabitans lomoniglobus</name>
    <dbReference type="NCBI Taxonomy" id="2909285"/>
    <lineage>
        <taxon>Bacteria</taxon>
        <taxon>Pseudomonadati</taxon>
        <taxon>Verrucomicrobiota</taxon>
        <taxon>Opitutia</taxon>
        <taxon>Opitutales</taxon>
        <taxon>Opitutaceae</taxon>
        <taxon>Synoicihabitans</taxon>
    </lineage>
</organism>
<evidence type="ECO:0000313" key="5">
    <source>
        <dbReference type="Proteomes" id="UP001218638"/>
    </source>
</evidence>
<dbReference type="PROSITE" id="PS51318">
    <property type="entry name" value="TAT"/>
    <property type="match status" value="1"/>
</dbReference>
<evidence type="ECO:0000259" key="2">
    <source>
        <dbReference type="Pfam" id="PF01408"/>
    </source>
</evidence>
<dbReference type="PANTHER" id="PTHR43818:SF11">
    <property type="entry name" value="BCDNA.GH03377"/>
    <property type="match status" value="1"/>
</dbReference>
<accession>A0AAF0CHT3</accession>
<keyword evidence="5" id="KW-1185">Reference proteome</keyword>
<name>A0AAF0CHT3_9BACT</name>
<gene>
    <name evidence="4" type="ORF">PXH66_20100</name>
</gene>
<dbReference type="SUPFAM" id="SSF51735">
    <property type="entry name" value="NAD(P)-binding Rossmann-fold domains"/>
    <property type="match status" value="1"/>
</dbReference>
<feature type="domain" description="Gfo/Idh/MocA-like oxidoreductase N-terminal" evidence="2">
    <location>
        <begin position="41"/>
        <end position="164"/>
    </location>
</feature>
<dbReference type="GO" id="GO:0000166">
    <property type="term" value="F:nucleotide binding"/>
    <property type="evidence" value="ECO:0007669"/>
    <property type="project" value="InterPro"/>
</dbReference>
<keyword evidence="1" id="KW-0560">Oxidoreductase</keyword>
<dbReference type="GO" id="GO:0016491">
    <property type="term" value="F:oxidoreductase activity"/>
    <property type="evidence" value="ECO:0007669"/>
    <property type="project" value="UniProtKB-KW"/>
</dbReference>
<evidence type="ECO:0000313" key="4">
    <source>
        <dbReference type="EMBL" id="WED64652.1"/>
    </source>
</evidence>
<dbReference type="InterPro" id="IPR006311">
    <property type="entry name" value="TAT_signal"/>
</dbReference>
<dbReference type="Pfam" id="PF01408">
    <property type="entry name" value="GFO_IDH_MocA"/>
    <property type="match status" value="1"/>
</dbReference>
<dbReference type="PRINTS" id="PR01775">
    <property type="entry name" value="GLFROXRDTASE"/>
</dbReference>
<dbReference type="RefSeq" id="WP_330929936.1">
    <property type="nucleotide sequence ID" value="NZ_CP119075.1"/>
</dbReference>
<dbReference type="InterPro" id="IPR036291">
    <property type="entry name" value="NAD(P)-bd_dom_sf"/>
</dbReference>
<dbReference type="InterPro" id="IPR000683">
    <property type="entry name" value="Gfo/Idh/MocA-like_OxRdtase_N"/>
</dbReference>
<dbReference type="InterPro" id="IPR055170">
    <property type="entry name" value="GFO_IDH_MocA-like_dom"/>
</dbReference>
<protein>
    <submittedName>
        <fullName evidence="4">Gfo/Idh/MocA family oxidoreductase</fullName>
    </submittedName>
</protein>
<feature type="domain" description="GFO/IDH/MocA-like oxidoreductase" evidence="3">
    <location>
        <begin position="172"/>
        <end position="278"/>
    </location>
</feature>
<dbReference type="EMBL" id="CP119075">
    <property type="protein sequence ID" value="WED64652.1"/>
    <property type="molecule type" value="Genomic_DNA"/>
</dbReference>
<sequence>MPHEISTPVSRRSFIQHTMIGAAGMGLGLTAMGQRERRKLGVALIGLGGYSTGQLGPALRETKFCELRGVVTGDAAKGRRWARDYGFPESSVYHYDTMAAIADNPEIDIVYSVTPPGLHLRDVLAGAVAGKHVICEKPMAVSVEECDQMIAACEAAGVQLSLGYRLHFHPYHQQVKTFAAEQAWGGPIKMSGGFGYRMGSAWEWRVDKALAGGGQLMNTGIYVIQSALMAKGEMMPVAVTAHEPPKTRPEYFNEVEETINFTLEWADGSRLEGTSSGVQGSNDFEAVAPDHRVRMAPAYSYDRLRMELDREPQPPLDGFFQQAAQMDAFAASLLNGQQTILPGAMGRRDMQIITAIYEASRTGKRVTLT</sequence>
<dbReference type="InterPro" id="IPR050463">
    <property type="entry name" value="Gfo/Idh/MocA_oxidrdct_glycsds"/>
</dbReference>
<dbReference type="PANTHER" id="PTHR43818">
    <property type="entry name" value="BCDNA.GH03377"/>
    <property type="match status" value="1"/>
</dbReference>
<dbReference type="InterPro" id="IPR008354">
    <property type="entry name" value="Glc-Fru_OxRdtase_bac"/>
</dbReference>